<feature type="transmembrane region" description="Helical" evidence="7">
    <location>
        <begin position="478"/>
        <end position="499"/>
    </location>
</feature>
<keyword evidence="4 7" id="KW-1133">Transmembrane helix</keyword>
<keyword evidence="6" id="KW-0325">Glycoprotein</keyword>
<feature type="transmembrane region" description="Helical" evidence="7">
    <location>
        <begin position="445"/>
        <end position="471"/>
    </location>
</feature>
<evidence type="ECO:0000259" key="8">
    <source>
        <dbReference type="PROSITE" id="PS50156"/>
    </source>
</evidence>
<proteinExistence type="inferred from homology"/>
<dbReference type="SUPFAM" id="SSF82866">
    <property type="entry name" value="Multidrug efflux transporter AcrB transmembrane domain"/>
    <property type="match status" value="1"/>
</dbReference>
<gene>
    <name evidence="10" type="primary">LOC106012215</name>
</gene>
<evidence type="ECO:0000256" key="1">
    <source>
        <dbReference type="ARBA" id="ARBA00004141"/>
    </source>
</evidence>
<dbReference type="InterPro" id="IPR053958">
    <property type="entry name" value="HMGCR/SNAP/NPC1-like_SSD"/>
</dbReference>
<evidence type="ECO:0000313" key="10">
    <source>
        <dbReference type="RefSeq" id="XP_012939873.1"/>
    </source>
</evidence>
<evidence type="ECO:0000313" key="9">
    <source>
        <dbReference type="Proteomes" id="UP000694888"/>
    </source>
</evidence>
<evidence type="ECO:0000256" key="5">
    <source>
        <dbReference type="ARBA" id="ARBA00023136"/>
    </source>
</evidence>
<name>A0ABM1A356_APLCA</name>
<evidence type="ECO:0000256" key="4">
    <source>
        <dbReference type="ARBA" id="ARBA00022989"/>
    </source>
</evidence>
<evidence type="ECO:0000256" key="2">
    <source>
        <dbReference type="ARBA" id="ARBA00005585"/>
    </source>
</evidence>
<dbReference type="Gene3D" id="1.20.1640.10">
    <property type="entry name" value="Multidrug efflux transporter AcrB transmembrane domain"/>
    <property type="match status" value="1"/>
</dbReference>
<keyword evidence="3 7" id="KW-0812">Transmembrane</keyword>
<reference evidence="10" key="1">
    <citation type="submission" date="2025-08" db="UniProtKB">
        <authorList>
            <consortium name="RefSeq"/>
        </authorList>
    </citation>
    <scope>IDENTIFICATION</scope>
</reference>
<dbReference type="PANTHER" id="PTHR46022">
    <property type="entry name" value="PROTEIN PATCHED"/>
    <property type="match status" value="1"/>
</dbReference>
<evidence type="ECO:0000256" key="3">
    <source>
        <dbReference type="ARBA" id="ARBA00022692"/>
    </source>
</evidence>
<keyword evidence="9" id="KW-1185">Reference proteome</keyword>
<dbReference type="Proteomes" id="UP000694888">
    <property type="component" value="Unplaced"/>
</dbReference>
<sequence length="517" mass="57153">MSNRPRRADPSKSDPELLTRTSWVNAELAYRQVKRGRADGNTCALWLRLYLQRYLYSIGCLLQLHCGKVTFLGLLLLSLCCVGLKTGHLETNVDELWVEEGGRLERELDYVRNTVGEGSGTSYELIIQTPKKGLSLLSVESLTLHYQAVLAATKVKVIIDGLEWGFREICYTADFPITESNLVDLILEGILPCVIVTPVDCFWEGSRLLGPDHPVATGGVADIPKYISWENLDPQSILRKLEEANNNNVPVDAMRDLFHRAGITSAYQEKPCLNPKDPDCPKTAPNFNGSVPDISGEFSKGCAGFAAKYMAWEQDLIFGGVKKNKTGHIVRVEAFQSILQLMADKDLFQYYEDDSKVASIEWTQDKARDVLEAFQRKFSQVVNNFGNESNKDNLYAFSYTSLMDIMRDFSSLSVTRVVLGYVLMFVYACVSLLRWNDAVNSQSGIGMAGVVLVSLSVAAGLGVCSVLGISFNASTTQIIPFFALGLGVDDMFLIAHTYYENAGHVPTPVSSSPVSEP</sequence>
<protein>
    <submittedName>
        <fullName evidence="10">Protein patched homolog 1</fullName>
    </submittedName>
</protein>
<evidence type="ECO:0000256" key="7">
    <source>
        <dbReference type="SAM" id="Phobius"/>
    </source>
</evidence>
<dbReference type="Pfam" id="PF12349">
    <property type="entry name" value="Sterol-sensing"/>
    <property type="match status" value="1"/>
</dbReference>
<dbReference type="GeneID" id="106012215"/>
<comment type="similarity">
    <text evidence="2">Belongs to the patched family.</text>
</comment>
<keyword evidence="5 7" id="KW-0472">Membrane</keyword>
<accession>A0ABM1A356</accession>
<dbReference type="InterPro" id="IPR000731">
    <property type="entry name" value="SSD"/>
</dbReference>
<dbReference type="RefSeq" id="XP_012939873.1">
    <property type="nucleotide sequence ID" value="XM_013084419.1"/>
</dbReference>
<organism evidence="9 10">
    <name type="scientific">Aplysia californica</name>
    <name type="common">California sea hare</name>
    <dbReference type="NCBI Taxonomy" id="6500"/>
    <lineage>
        <taxon>Eukaryota</taxon>
        <taxon>Metazoa</taxon>
        <taxon>Spiralia</taxon>
        <taxon>Lophotrochozoa</taxon>
        <taxon>Mollusca</taxon>
        <taxon>Gastropoda</taxon>
        <taxon>Heterobranchia</taxon>
        <taxon>Euthyneura</taxon>
        <taxon>Tectipleura</taxon>
        <taxon>Aplysiida</taxon>
        <taxon>Aplysioidea</taxon>
        <taxon>Aplysiidae</taxon>
        <taxon>Aplysia</taxon>
    </lineage>
</organism>
<evidence type="ECO:0000256" key="6">
    <source>
        <dbReference type="ARBA" id="ARBA00023180"/>
    </source>
</evidence>
<feature type="transmembrane region" description="Helical" evidence="7">
    <location>
        <begin position="413"/>
        <end position="433"/>
    </location>
</feature>
<feature type="domain" description="SSD" evidence="8">
    <location>
        <begin position="413"/>
        <end position="517"/>
    </location>
</feature>
<comment type="subcellular location">
    <subcellularLocation>
        <location evidence="1">Membrane</location>
        <topology evidence="1">Multi-pass membrane protein</topology>
    </subcellularLocation>
</comment>
<dbReference type="PANTHER" id="PTHR46022:SF1">
    <property type="entry name" value="PROTEIN PATCHED"/>
    <property type="match status" value="1"/>
</dbReference>
<dbReference type="PROSITE" id="PS50156">
    <property type="entry name" value="SSD"/>
    <property type="match status" value="1"/>
</dbReference>